<keyword evidence="6" id="KW-0067">ATP-binding</keyword>
<keyword evidence="10" id="KW-0175">Coiled coil</keyword>
<evidence type="ECO:0000256" key="5">
    <source>
        <dbReference type="ARBA" id="ARBA00022763"/>
    </source>
</evidence>
<name>A0ABV8TZD2_9ACTN</name>
<accession>A0ABV8TZD2</accession>
<comment type="similarity">
    <text evidence="2 9">Belongs to the RecN family.</text>
</comment>
<evidence type="ECO:0000256" key="4">
    <source>
        <dbReference type="ARBA" id="ARBA00022741"/>
    </source>
</evidence>
<evidence type="ECO:0000256" key="1">
    <source>
        <dbReference type="ARBA" id="ARBA00003618"/>
    </source>
</evidence>
<dbReference type="InterPro" id="IPR004604">
    <property type="entry name" value="DNA_recomb/repair_RecN"/>
</dbReference>
<evidence type="ECO:0000313" key="13">
    <source>
        <dbReference type="Proteomes" id="UP001595823"/>
    </source>
</evidence>
<protein>
    <recommendedName>
        <fullName evidence="3 9">DNA repair protein RecN</fullName>
    </recommendedName>
    <alternativeName>
        <fullName evidence="8 9">Recombination protein N</fullName>
    </alternativeName>
</protein>
<dbReference type="InterPro" id="IPR003395">
    <property type="entry name" value="RecF/RecN/SMC_N"/>
</dbReference>
<evidence type="ECO:0000256" key="7">
    <source>
        <dbReference type="ARBA" id="ARBA00023204"/>
    </source>
</evidence>
<keyword evidence="7 9" id="KW-0234">DNA repair</keyword>
<dbReference type="InterPro" id="IPR027417">
    <property type="entry name" value="P-loop_NTPase"/>
</dbReference>
<evidence type="ECO:0000256" key="8">
    <source>
        <dbReference type="ARBA" id="ARBA00033408"/>
    </source>
</evidence>
<dbReference type="CDD" id="cd03241">
    <property type="entry name" value="ABC_RecN"/>
    <property type="match status" value="1"/>
</dbReference>
<dbReference type="Proteomes" id="UP001595823">
    <property type="component" value="Unassembled WGS sequence"/>
</dbReference>
<dbReference type="NCBIfam" id="TIGR00634">
    <property type="entry name" value="recN"/>
    <property type="match status" value="1"/>
</dbReference>
<reference evidence="13" key="1">
    <citation type="journal article" date="2019" name="Int. J. Syst. Evol. Microbiol.">
        <title>The Global Catalogue of Microorganisms (GCM) 10K type strain sequencing project: providing services to taxonomists for standard genome sequencing and annotation.</title>
        <authorList>
            <consortium name="The Broad Institute Genomics Platform"/>
            <consortium name="The Broad Institute Genome Sequencing Center for Infectious Disease"/>
            <person name="Wu L."/>
            <person name="Ma J."/>
        </authorList>
    </citation>
    <scope>NUCLEOTIDE SEQUENCE [LARGE SCALE GENOMIC DNA]</scope>
    <source>
        <strain evidence="13">IBRC-M 10908</strain>
    </source>
</reference>
<evidence type="ECO:0000256" key="10">
    <source>
        <dbReference type="SAM" id="Coils"/>
    </source>
</evidence>
<dbReference type="EMBL" id="JBHSDK010000016">
    <property type="protein sequence ID" value="MFC4336163.1"/>
    <property type="molecule type" value="Genomic_DNA"/>
</dbReference>
<gene>
    <name evidence="12" type="primary">recN</name>
    <name evidence="12" type="ORF">ACFPET_13220</name>
</gene>
<keyword evidence="4" id="KW-0547">Nucleotide-binding</keyword>
<evidence type="ECO:0000256" key="3">
    <source>
        <dbReference type="ARBA" id="ARBA00021315"/>
    </source>
</evidence>
<feature type="coiled-coil region" evidence="10">
    <location>
        <begin position="166"/>
        <end position="203"/>
    </location>
</feature>
<dbReference type="InterPro" id="IPR003593">
    <property type="entry name" value="AAA+_ATPase"/>
</dbReference>
<keyword evidence="5 9" id="KW-0227">DNA damage</keyword>
<keyword evidence="13" id="KW-1185">Reference proteome</keyword>
<comment type="function">
    <text evidence="1 9">May be involved in recombinational repair of damaged DNA.</text>
</comment>
<dbReference type="Pfam" id="PF02463">
    <property type="entry name" value="SMC_N"/>
    <property type="match status" value="1"/>
</dbReference>
<dbReference type="PIRSF" id="PIRSF003128">
    <property type="entry name" value="RecN"/>
    <property type="match status" value="1"/>
</dbReference>
<evidence type="ECO:0000256" key="2">
    <source>
        <dbReference type="ARBA" id="ARBA00009441"/>
    </source>
</evidence>
<sequence length="582" mass="61037">MLDELSIRNLGVIAEAQLPLSPGLTCVTGETGAGKTMVVAGLGLLFGGRNSRAPQSVEKTRLEGRLRVDQGGKELRRILEEADAETEDDGTVLLARSISPEGRSRAWVGGRSVPLGTLGDVGTACLSVHGQSDQMRLLGAPEQRGALDRFGGPGLAAALEEYQGLFHSLQEARGELEKLVADAERAERETAELREGLAAVEAVDPAPGEEEELAAEARRLENSETLRRAVQGASEIMSGDDAAGVLGAIDAAASAAGLLQAEADHDEVLGALAERISEASTLLSETAVDLSSYLDDLGSDPGRLEQIYERQASFKSLFRRFAPDIDGVLAWAEEARNRLERFENSEELIARAREEAARLETETTASAEELRRRRTEAAEAFSGRVSTELKELAMPHAEVTAEVRPRSAGKGTLDLSVGGSEAGLAADGADEVEILLRPHPGAPPAPLHKGASGGELSRVMLAIEVVFAGVSSPPVLVFDEVDAGVGGQAATAIGQCLAALARRHQVVVVTHLPQVAAFADTHLVVSKDTSGTVTTSGVSSVADVDRARELARMLAGMPDSHLGVAHAEELLAQAAKAKASTV</sequence>
<evidence type="ECO:0000313" key="12">
    <source>
        <dbReference type="EMBL" id="MFC4336163.1"/>
    </source>
</evidence>
<organism evidence="12 13">
    <name type="scientific">Salininema proteolyticum</name>
    <dbReference type="NCBI Taxonomy" id="1607685"/>
    <lineage>
        <taxon>Bacteria</taxon>
        <taxon>Bacillati</taxon>
        <taxon>Actinomycetota</taxon>
        <taxon>Actinomycetes</taxon>
        <taxon>Glycomycetales</taxon>
        <taxon>Glycomycetaceae</taxon>
        <taxon>Salininema</taxon>
    </lineage>
</organism>
<dbReference type="Gene3D" id="3.40.50.300">
    <property type="entry name" value="P-loop containing nucleotide triphosphate hydrolases"/>
    <property type="match status" value="2"/>
</dbReference>
<dbReference type="PANTHER" id="PTHR11059">
    <property type="entry name" value="DNA REPAIR PROTEIN RECN"/>
    <property type="match status" value="1"/>
</dbReference>
<proteinExistence type="inferred from homology"/>
<feature type="domain" description="AAA+ ATPase" evidence="11">
    <location>
        <begin position="21"/>
        <end position="529"/>
    </location>
</feature>
<feature type="coiled-coil region" evidence="10">
    <location>
        <begin position="332"/>
        <end position="369"/>
    </location>
</feature>
<dbReference type="SMART" id="SM00382">
    <property type="entry name" value="AAA"/>
    <property type="match status" value="1"/>
</dbReference>
<dbReference type="RefSeq" id="WP_380621777.1">
    <property type="nucleotide sequence ID" value="NZ_JBHSDK010000016.1"/>
</dbReference>
<evidence type="ECO:0000259" key="11">
    <source>
        <dbReference type="SMART" id="SM00382"/>
    </source>
</evidence>
<comment type="caution">
    <text evidence="12">The sequence shown here is derived from an EMBL/GenBank/DDBJ whole genome shotgun (WGS) entry which is preliminary data.</text>
</comment>
<evidence type="ECO:0000256" key="9">
    <source>
        <dbReference type="PIRNR" id="PIRNR003128"/>
    </source>
</evidence>
<dbReference type="PANTHER" id="PTHR11059:SF0">
    <property type="entry name" value="DNA REPAIR PROTEIN RECN"/>
    <property type="match status" value="1"/>
</dbReference>
<evidence type="ECO:0000256" key="6">
    <source>
        <dbReference type="ARBA" id="ARBA00022840"/>
    </source>
</evidence>
<dbReference type="SUPFAM" id="SSF52540">
    <property type="entry name" value="P-loop containing nucleoside triphosphate hydrolases"/>
    <property type="match status" value="1"/>
</dbReference>